<keyword evidence="2" id="KW-1003">Cell membrane</keyword>
<evidence type="ECO:0000259" key="9">
    <source>
        <dbReference type="Pfam" id="PF13231"/>
    </source>
</evidence>
<name>A0A1G1VT16_9BACT</name>
<organism evidence="10 11">
    <name type="scientific">Candidatus Chisholmbacteria bacterium RIFCSPHIGHO2_01_FULL_52_32</name>
    <dbReference type="NCBI Taxonomy" id="1797591"/>
    <lineage>
        <taxon>Bacteria</taxon>
        <taxon>Candidatus Chisholmiibacteriota</taxon>
    </lineage>
</organism>
<keyword evidence="6 8" id="KW-1133">Transmembrane helix</keyword>
<dbReference type="AlphaFoldDB" id="A0A1G1VT16"/>
<evidence type="ECO:0000256" key="4">
    <source>
        <dbReference type="ARBA" id="ARBA00022679"/>
    </source>
</evidence>
<feature type="transmembrane region" description="Helical" evidence="8">
    <location>
        <begin position="142"/>
        <end position="159"/>
    </location>
</feature>
<protein>
    <recommendedName>
        <fullName evidence="9">Glycosyltransferase RgtA/B/C/D-like domain-containing protein</fullName>
    </recommendedName>
</protein>
<keyword evidence="5 8" id="KW-0812">Transmembrane</keyword>
<dbReference type="EMBL" id="MHCJ01000003">
    <property type="protein sequence ID" value="OGY18539.1"/>
    <property type="molecule type" value="Genomic_DNA"/>
</dbReference>
<dbReference type="GO" id="GO:0016763">
    <property type="term" value="F:pentosyltransferase activity"/>
    <property type="evidence" value="ECO:0007669"/>
    <property type="project" value="TreeGrafter"/>
</dbReference>
<dbReference type="GO" id="GO:0005886">
    <property type="term" value="C:plasma membrane"/>
    <property type="evidence" value="ECO:0007669"/>
    <property type="project" value="UniProtKB-SubCell"/>
</dbReference>
<evidence type="ECO:0000256" key="2">
    <source>
        <dbReference type="ARBA" id="ARBA00022475"/>
    </source>
</evidence>
<evidence type="ECO:0000256" key="3">
    <source>
        <dbReference type="ARBA" id="ARBA00022676"/>
    </source>
</evidence>
<feature type="transmembrane region" description="Helical" evidence="8">
    <location>
        <begin position="330"/>
        <end position="348"/>
    </location>
</feature>
<dbReference type="GO" id="GO:0009103">
    <property type="term" value="P:lipopolysaccharide biosynthetic process"/>
    <property type="evidence" value="ECO:0007669"/>
    <property type="project" value="UniProtKB-ARBA"/>
</dbReference>
<feature type="transmembrane region" description="Helical" evidence="8">
    <location>
        <begin position="268"/>
        <end position="292"/>
    </location>
</feature>
<dbReference type="Proteomes" id="UP000179233">
    <property type="component" value="Unassembled WGS sequence"/>
</dbReference>
<feature type="domain" description="Glycosyltransferase RgtA/B/C/D-like" evidence="9">
    <location>
        <begin position="72"/>
        <end position="221"/>
    </location>
</feature>
<evidence type="ECO:0000256" key="8">
    <source>
        <dbReference type="SAM" id="Phobius"/>
    </source>
</evidence>
<proteinExistence type="predicted"/>
<accession>A0A1G1VT16</accession>
<keyword evidence="3" id="KW-0328">Glycosyltransferase</keyword>
<evidence type="ECO:0000313" key="10">
    <source>
        <dbReference type="EMBL" id="OGY18539.1"/>
    </source>
</evidence>
<dbReference type="Pfam" id="PF13231">
    <property type="entry name" value="PMT_2"/>
    <property type="match status" value="1"/>
</dbReference>
<evidence type="ECO:0000313" key="11">
    <source>
        <dbReference type="Proteomes" id="UP000179233"/>
    </source>
</evidence>
<feature type="transmembrane region" description="Helical" evidence="8">
    <location>
        <begin position="304"/>
        <end position="324"/>
    </location>
</feature>
<reference evidence="10 11" key="1">
    <citation type="journal article" date="2016" name="Nat. Commun.">
        <title>Thousands of microbial genomes shed light on interconnected biogeochemical processes in an aquifer system.</title>
        <authorList>
            <person name="Anantharaman K."/>
            <person name="Brown C.T."/>
            <person name="Hug L.A."/>
            <person name="Sharon I."/>
            <person name="Castelle C.J."/>
            <person name="Probst A.J."/>
            <person name="Thomas B.C."/>
            <person name="Singh A."/>
            <person name="Wilkins M.J."/>
            <person name="Karaoz U."/>
            <person name="Brodie E.L."/>
            <person name="Williams K.H."/>
            <person name="Hubbard S.S."/>
            <person name="Banfield J.F."/>
        </authorList>
    </citation>
    <scope>NUCLEOTIDE SEQUENCE [LARGE SCALE GENOMIC DNA]</scope>
</reference>
<comment type="subcellular location">
    <subcellularLocation>
        <location evidence="1">Cell membrane</location>
        <topology evidence="1">Multi-pass membrane protein</topology>
    </subcellularLocation>
</comment>
<evidence type="ECO:0000256" key="7">
    <source>
        <dbReference type="ARBA" id="ARBA00023136"/>
    </source>
</evidence>
<dbReference type="PANTHER" id="PTHR33908">
    <property type="entry name" value="MANNOSYLTRANSFERASE YKCB-RELATED"/>
    <property type="match status" value="1"/>
</dbReference>
<sequence>MKTPQKIKRPFLVSLREIRILAGLMIVYLTTRLTNLRLWPIFTDEAIYTRWSQIALHDASLRFIPLTDGKQPLWHWFTIAAMKIISDPLIAGRAVSALSGLGAAVGIWFLTKELFQNKNAAFTASALYLLTPFTLFYDRIALVDSMLSMWGIWTLYFGVKTAKSLKLDNAMLTGFAMGAGLLTKSPAAFFQYLYPLNLLFAGREKRNIVRWALLTVPTFAIAEAMRNIMRLSPWMHMIGRKNLEFVTTIGEFFGHPTRWFWGNLPSLWRWWVGWLTWPVMTTAIVGFCLVLLPETYPFSLRKYARGLVFLLIHAMLPFLVAAAFGKVIFARYLLFITPPLLIAASLATDRILSAVKRNEPKLIFALFLTIAAVVLDIKVLTDPVNAPIIQADRDQYVDGFPAGWGIDDVIAFLKQEAKDKQIFLGTQGTFGLMPYSFELYLWDNPNIEIHGFWPVTEVPQEVSAMAAKKPAYFVYYESYPEQIPPQENIELIKKYQKGKSNRFMYLFRVYPLSNPR</sequence>
<dbReference type="InterPro" id="IPR038731">
    <property type="entry name" value="RgtA/B/C-like"/>
</dbReference>
<comment type="caution">
    <text evidence="10">The sequence shown here is derived from an EMBL/GenBank/DDBJ whole genome shotgun (WGS) entry which is preliminary data.</text>
</comment>
<evidence type="ECO:0000256" key="5">
    <source>
        <dbReference type="ARBA" id="ARBA00022692"/>
    </source>
</evidence>
<dbReference type="InterPro" id="IPR050297">
    <property type="entry name" value="LipidA_mod_glycosyltrf_83"/>
</dbReference>
<feature type="transmembrane region" description="Helical" evidence="8">
    <location>
        <begin position="171"/>
        <end position="193"/>
    </location>
</feature>
<gene>
    <name evidence="10" type="ORF">A2786_03510</name>
</gene>
<keyword evidence="7 8" id="KW-0472">Membrane</keyword>
<feature type="transmembrane region" description="Helical" evidence="8">
    <location>
        <begin position="90"/>
        <end position="110"/>
    </location>
</feature>
<evidence type="ECO:0000256" key="6">
    <source>
        <dbReference type="ARBA" id="ARBA00022989"/>
    </source>
</evidence>
<evidence type="ECO:0000256" key="1">
    <source>
        <dbReference type="ARBA" id="ARBA00004651"/>
    </source>
</evidence>
<dbReference type="PANTHER" id="PTHR33908:SF11">
    <property type="entry name" value="MEMBRANE PROTEIN"/>
    <property type="match status" value="1"/>
</dbReference>
<keyword evidence="4" id="KW-0808">Transferase</keyword>